<gene>
    <name evidence="4" type="ORF">Pla100_01720</name>
</gene>
<feature type="domain" description="DUF1553" evidence="2">
    <location>
        <begin position="382"/>
        <end position="518"/>
    </location>
</feature>
<dbReference type="Pfam" id="PF07583">
    <property type="entry name" value="PSCyt2"/>
    <property type="match status" value="1"/>
</dbReference>
<keyword evidence="5" id="KW-1185">Reference proteome</keyword>
<organism evidence="4 5">
    <name type="scientific">Neorhodopirellula pilleata</name>
    <dbReference type="NCBI Taxonomy" id="2714738"/>
    <lineage>
        <taxon>Bacteria</taxon>
        <taxon>Pseudomonadati</taxon>
        <taxon>Planctomycetota</taxon>
        <taxon>Planctomycetia</taxon>
        <taxon>Pirellulales</taxon>
        <taxon>Pirellulaceae</taxon>
        <taxon>Neorhodopirellula</taxon>
    </lineage>
</organism>
<dbReference type="Proteomes" id="UP000316213">
    <property type="component" value="Unassembled WGS sequence"/>
</dbReference>
<dbReference type="Pfam" id="PF07587">
    <property type="entry name" value="PSD1"/>
    <property type="match status" value="2"/>
</dbReference>
<dbReference type="PANTHER" id="PTHR35889:SF3">
    <property type="entry name" value="F-BOX DOMAIN-CONTAINING PROTEIN"/>
    <property type="match status" value="1"/>
</dbReference>
<dbReference type="SUPFAM" id="SSF49785">
    <property type="entry name" value="Galactose-binding domain-like"/>
    <property type="match status" value="1"/>
</dbReference>
<dbReference type="AlphaFoldDB" id="A0A5C6AYN4"/>
<proteinExistence type="predicted"/>
<dbReference type="Gene3D" id="2.60.120.260">
    <property type="entry name" value="Galactose-binding domain-like"/>
    <property type="match status" value="1"/>
</dbReference>
<evidence type="ECO:0000259" key="2">
    <source>
        <dbReference type="Pfam" id="PF07587"/>
    </source>
</evidence>
<dbReference type="InterPro" id="IPR022655">
    <property type="entry name" value="DUF1553"/>
</dbReference>
<feature type="domain" description="DUF1549" evidence="1">
    <location>
        <begin position="153"/>
        <end position="343"/>
    </location>
</feature>
<dbReference type="InterPro" id="IPR011429">
    <property type="entry name" value="Cyt_c_Planctomycete-type"/>
</dbReference>
<dbReference type="RefSeq" id="WP_146575814.1">
    <property type="nucleotide sequence ID" value="NZ_SJPM01000001.1"/>
</dbReference>
<evidence type="ECO:0000259" key="1">
    <source>
        <dbReference type="Pfam" id="PF07583"/>
    </source>
</evidence>
<evidence type="ECO:0000313" key="4">
    <source>
        <dbReference type="EMBL" id="TWU03254.1"/>
    </source>
</evidence>
<dbReference type="OrthoDB" id="127107at2"/>
<dbReference type="PANTHER" id="PTHR35889">
    <property type="entry name" value="CYCLOINULO-OLIGOSACCHARIDE FRUCTANOTRANSFERASE-RELATED"/>
    <property type="match status" value="1"/>
</dbReference>
<feature type="domain" description="DUF1553" evidence="2">
    <location>
        <begin position="716"/>
        <end position="798"/>
    </location>
</feature>
<name>A0A5C6AYN4_9BACT</name>
<dbReference type="EMBL" id="SJPM01000001">
    <property type="protein sequence ID" value="TWU03254.1"/>
    <property type="molecule type" value="Genomic_DNA"/>
</dbReference>
<dbReference type="Pfam" id="PF07635">
    <property type="entry name" value="PSCyt1"/>
    <property type="match status" value="1"/>
</dbReference>
<protein>
    <submittedName>
        <fullName evidence="4">Planctomycete cytochrome C</fullName>
    </submittedName>
</protein>
<reference evidence="4 5" key="1">
    <citation type="submission" date="2019-02" db="EMBL/GenBank/DDBJ databases">
        <title>Deep-cultivation of Planctomycetes and their phenomic and genomic characterization uncovers novel biology.</title>
        <authorList>
            <person name="Wiegand S."/>
            <person name="Jogler M."/>
            <person name="Boedeker C."/>
            <person name="Pinto D."/>
            <person name="Vollmers J."/>
            <person name="Rivas-Marin E."/>
            <person name="Kohn T."/>
            <person name="Peeters S.H."/>
            <person name="Heuer A."/>
            <person name="Rast P."/>
            <person name="Oberbeckmann S."/>
            <person name="Bunk B."/>
            <person name="Jeske O."/>
            <person name="Meyerdierks A."/>
            <person name="Storesund J.E."/>
            <person name="Kallscheuer N."/>
            <person name="Luecker S."/>
            <person name="Lage O.M."/>
            <person name="Pohl T."/>
            <person name="Merkel B.J."/>
            <person name="Hornburger P."/>
            <person name="Mueller R.-W."/>
            <person name="Bruemmer F."/>
            <person name="Labrenz M."/>
            <person name="Spormann A.M."/>
            <person name="Op Den Camp H."/>
            <person name="Overmann J."/>
            <person name="Amann R."/>
            <person name="Jetten M.S.M."/>
            <person name="Mascher T."/>
            <person name="Medema M.H."/>
            <person name="Devos D.P."/>
            <person name="Kaster A.-K."/>
            <person name="Ovreas L."/>
            <person name="Rohde M."/>
            <person name="Galperin M.Y."/>
            <person name="Jogler C."/>
        </authorList>
    </citation>
    <scope>NUCLEOTIDE SEQUENCE [LARGE SCALE GENOMIC DNA]</scope>
    <source>
        <strain evidence="4 5">Pla100</strain>
    </source>
</reference>
<evidence type="ECO:0000313" key="5">
    <source>
        <dbReference type="Proteomes" id="UP000316213"/>
    </source>
</evidence>
<feature type="domain" description="Cytochrome C Planctomycete-type" evidence="3">
    <location>
        <begin position="45"/>
        <end position="99"/>
    </location>
</feature>
<accession>A0A5C6AYN4</accession>
<dbReference type="InterPro" id="IPR008979">
    <property type="entry name" value="Galactose-bd-like_sf"/>
</dbReference>
<evidence type="ECO:0000259" key="3">
    <source>
        <dbReference type="Pfam" id="PF07635"/>
    </source>
</evidence>
<comment type="caution">
    <text evidence="4">The sequence shown here is derived from an EMBL/GenBank/DDBJ whole genome shotgun (WGS) entry which is preliminary data.</text>
</comment>
<dbReference type="InterPro" id="IPR011444">
    <property type="entry name" value="DUF1549"/>
</dbReference>
<sequence>MAGSSIPTSRFCVCFGLVVIWFGQVVQAEPIDFVHDIVPVLQRNCVHCHGGREAEGDFSLNTRAIIVDSGHVDLESPEDSYLLELVTSADTDIQMPPTDRPRMSEPEIALVRRWIKEGMKWDADFTFAIQSYEPPLRPRTPELPAPRDGRDHPIDRILDEYLARNAIARPNPIDDATFLRRVSLDLIGMLPTDEQLDAFLADSNPLKRSERIDALLDDEIGYSDHWITFFNDLLRNDYSGTGFITGGRQQVSTWLYASLRANKPFDVMARELISPPSKASQGYIDGIKWRGEVSAGQTLPIQFSQSISQSFLGINMKCASCHDSFIDRWTLHDAYGLAAIYADESLELHRCDKPIGETAKATWLFPEIGQVDPSAPRSQRLEQLANLMTHPENGRFARTIVNRLWYQLMGRGIVHPLDAMQSEPWNEDLLDFLAVELVKNQYDLKFMLRLIATSAAYQSETEVASEQALGDDYVYRGPRSKRMTAEQFIDNVWHLTGSAPKRFDAPVVRGVIPSRDDADSQASGLPESNGPELTAKWIWGPLENGVAPGGQSVVLRKTFELPAEVVSGGAIVTCDNGFDMYVNNRWVSGSQEWTRPEAVPLRGTLKKGANTIVVIAKNFADVPNAAGFFFQAHLNLSDRSTLSLPSDESWEFNPNVPTSGEHKLGQIRGPWHGVSVVPALSVWENVINQQGRPMLAEVATMADAMPMVRASLMKNTALMKSLGRPMREQIVSMRPDLLTTLEAIDLANESTLADAFADGAKRLIDETGGRTDSIVRSLFRRTLTRQPTDQEFELLRSVLGDRPDQTAVQDAMWAVCMLPEFILIR</sequence>